<sequence>MTSGFVHSVRDLVALEISHVRRYYWWTTPSLLDDCVELWTSSACLAFGDEVGHVEYAVVDLAERTLGQIDVALFNGLADAVRAFLSEHVDLATATLTGALDAQVTAGPPRAVVVRDLRVERDWRELGPAVLTSVLWDLRRIARFALVAPEQLGRVRWRPGQQEHAGLRLWAGLHVADLRDQRLLRPTQDVLRHYESPGVCGAVTTLPEEALRELAAVPGARLVPRMDAECVLEPGHGGADRRHCARVQIAGDEHHWVLWDDRGRDVVIRPQCLIPPPRRGGPALLQAVLDPDAEHPPLCAFPAGHSGRHQFEFGPPRLRPRIDFRTRGGAEIEVRYSESGIEVRDVDARP</sequence>
<dbReference type="Proteomes" id="UP000830158">
    <property type="component" value="Chromosome"/>
</dbReference>
<protein>
    <submittedName>
        <fullName evidence="1">Uncharacterized protein</fullName>
    </submittedName>
</protein>
<gene>
    <name evidence="1" type="ORF">L1857_29505</name>
</gene>
<dbReference type="RefSeq" id="WP_094004140.1">
    <property type="nucleotide sequence ID" value="NZ_CP091196.1"/>
</dbReference>
<proteinExistence type="predicted"/>
<accession>A0ABY4P2R4</accession>
<reference evidence="1" key="1">
    <citation type="submission" date="2022-01" db="EMBL/GenBank/DDBJ databases">
        <title>PSI-footprinting approach for the identification of protein synthesis inhibitor producers.</title>
        <authorList>
            <person name="Handel F."/>
            <person name="Kulik A."/>
            <person name="Wex K.W."/>
            <person name="Berscheid A."/>
            <person name="Saur J.S."/>
            <person name="Winkler A."/>
            <person name="Wibberg D."/>
            <person name="Kalinowski J."/>
            <person name="Broetz-Oesterhelt H."/>
            <person name="Mast Y."/>
        </authorList>
    </citation>
    <scope>NUCLEOTIDE SEQUENCE</scope>
    <source>
        <strain evidence="1">KNN 49.3e</strain>
    </source>
</reference>
<keyword evidence="2" id="KW-1185">Reference proteome</keyword>
<dbReference type="EMBL" id="CP091196">
    <property type="protein sequence ID" value="UQS26645.1"/>
    <property type="molecule type" value="Genomic_DNA"/>
</dbReference>
<name>A0ABY4P2R4_9PSEU</name>
<evidence type="ECO:0000313" key="1">
    <source>
        <dbReference type="EMBL" id="UQS26645.1"/>
    </source>
</evidence>
<organism evidence="1 2">
    <name type="scientific">Amycolatopsis thermalba</name>
    <dbReference type="NCBI Taxonomy" id="944492"/>
    <lineage>
        <taxon>Bacteria</taxon>
        <taxon>Bacillati</taxon>
        <taxon>Actinomycetota</taxon>
        <taxon>Actinomycetes</taxon>
        <taxon>Pseudonocardiales</taxon>
        <taxon>Pseudonocardiaceae</taxon>
        <taxon>Amycolatopsis</taxon>
    </lineage>
</organism>
<evidence type="ECO:0000313" key="2">
    <source>
        <dbReference type="Proteomes" id="UP000830158"/>
    </source>
</evidence>